<dbReference type="PANTHER" id="PTHR30329:SF21">
    <property type="entry name" value="LIPOPROTEIN YIAD-RELATED"/>
    <property type="match status" value="1"/>
</dbReference>
<evidence type="ECO:0000256" key="3">
    <source>
        <dbReference type="ARBA" id="ARBA00023237"/>
    </source>
</evidence>
<evidence type="ECO:0000256" key="1">
    <source>
        <dbReference type="ARBA" id="ARBA00004442"/>
    </source>
</evidence>
<dbReference type="InterPro" id="IPR006665">
    <property type="entry name" value="OmpA-like"/>
</dbReference>
<feature type="signal peptide" evidence="5">
    <location>
        <begin position="1"/>
        <end position="19"/>
    </location>
</feature>
<evidence type="ECO:0000313" key="7">
    <source>
        <dbReference type="EMBL" id="TKZ15488.1"/>
    </source>
</evidence>
<keyword evidence="3" id="KW-0998">Cell outer membrane</keyword>
<keyword evidence="5" id="KW-0732">Signal</keyword>
<gene>
    <name evidence="7" type="ORF">FAP39_17010</name>
</gene>
<dbReference type="InterPro" id="IPR050330">
    <property type="entry name" value="Bact_OuterMem_StrucFunc"/>
</dbReference>
<dbReference type="PROSITE" id="PS51123">
    <property type="entry name" value="OMPA_2"/>
    <property type="match status" value="1"/>
</dbReference>
<keyword evidence="2 4" id="KW-0472">Membrane</keyword>
<dbReference type="OrthoDB" id="7170686at2"/>
<comment type="caution">
    <text evidence="7">The sequence shown here is derived from an EMBL/GenBank/DDBJ whole genome shotgun (WGS) entry which is preliminary data.</text>
</comment>
<evidence type="ECO:0000256" key="2">
    <source>
        <dbReference type="ARBA" id="ARBA00023136"/>
    </source>
</evidence>
<evidence type="ECO:0000256" key="4">
    <source>
        <dbReference type="PROSITE-ProRule" id="PRU00473"/>
    </source>
</evidence>
<organism evidence="7 8">
    <name type="scientific">Shimia litoralis</name>
    <dbReference type="NCBI Taxonomy" id="420403"/>
    <lineage>
        <taxon>Bacteria</taxon>
        <taxon>Pseudomonadati</taxon>
        <taxon>Pseudomonadota</taxon>
        <taxon>Alphaproteobacteria</taxon>
        <taxon>Rhodobacterales</taxon>
        <taxon>Roseobacteraceae</taxon>
    </lineage>
</organism>
<dbReference type="SUPFAM" id="SSF103088">
    <property type="entry name" value="OmpA-like"/>
    <property type="match status" value="1"/>
</dbReference>
<name>A0A4U7MRX7_9RHOB</name>
<dbReference type="InterPro" id="IPR036737">
    <property type="entry name" value="OmpA-like_sf"/>
</dbReference>
<dbReference type="RefSeq" id="WP_138017571.1">
    <property type="nucleotide sequence ID" value="NZ_SULI01000041.1"/>
</dbReference>
<comment type="subcellular location">
    <subcellularLocation>
        <location evidence="1">Cell outer membrane</location>
    </subcellularLocation>
</comment>
<dbReference type="Proteomes" id="UP000306575">
    <property type="component" value="Unassembled WGS sequence"/>
</dbReference>
<dbReference type="EMBL" id="SULI01000041">
    <property type="protein sequence ID" value="TKZ15488.1"/>
    <property type="molecule type" value="Genomic_DNA"/>
</dbReference>
<evidence type="ECO:0000259" key="6">
    <source>
        <dbReference type="PROSITE" id="PS51123"/>
    </source>
</evidence>
<evidence type="ECO:0000313" key="8">
    <source>
        <dbReference type="Proteomes" id="UP000306575"/>
    </source>
</evidence>
<dbReference type="AlphaFoldDB" id="A0A4U7MRX7"/>
<dbReference type="Pfam" id="PF00691">
    <property type="entry name" value="OmpA"/>
    <property type="match status" value="1"/>
</dbReference>
<dbReference type="InterPro" id="IPR006664">
    <property type="entry name" value="OMP_bac"/>
</dbReference>
<protein>
    <submittedName>
        <fullName evidence="7">OmpA family protein</fullName>
    </submittedName>
</protein>
<dbReference type="PRINTS" id="PR01021">
    <property type="entry name" value="OMPADOMAIN"/>
</dbReference>
<proteinExistence type="predicted"/>
<dbReference type="PANTHER" id="PTHR30329">
    <property type="entry name" value="STATOR ELEMENT OF FLAGELLAR MOTOR COMPLEX"/>
    <property type="match status" value="1"/>
</dbReference>
<reference evidence="7 8" key="1">
    <citation type="submission" date="2019-04" db="EMBL/GenBank/DDBJ databases">
        <title>Genome sequence of Pelagicola litoralis CL-ES2.</title>
        <authorList>
            <person name="Cao J."/>
        </authorList>
    </citation>
    <scope>NUCLEOTIDE SEQUENCE [LARGE SCALE GENOMIC DNA]</scope>
    <source>
        <strain evidence="7 8">CL-ES2</strain>
    </source>
</reference>
<feature type="domain" description="OmpA-like" evidence="6">
    <location>
        <begin position="105"/>
        <end position="222"/>
    </location>
</feature>
<feature type="chain" id="PRO_5020586361" evidence="5">
    <location>
        <begin position="20"/>
        <end position="222"/>
    </location>
</feature>
<keyword evidence="8" id="KW-1185">Reference proteome</keyword>
<dbReference type="CDD" id="cd07185">
    <property type="entry name" value="OmpA_C-like"/>
    <property type="match status" value="1"/>
</dbReference>
<dbReference type="GO" id="GO:0009279">
    <property type="term" value="C:cell outer membrane"/>
    <property type="evidence" value="ECO:0007669"/>
    <property type="project" value="UniProtKB-SubCell"/>
</dbReference>
<evidence type="ECO:0000256" key="5">
    <source>
        <dbReference type="SAM" id="SignalP"/>
    </source>
</evidence>
<sequence length="222" mass="23735">MRWFSYALIAACFGGTVLAQSVLTLEDFDMGADADDTGAASPVAAQSDMEACLLDQSSCANDEFRSATALSLDDVVNLGIVDHEEAPLSVSTETSPGAPAKIVSASQTLPTIDMEILFDSGSDQVRGDQVSKLVDLSTLLKSEKFDGYRFLFLGHTDAKGDQAYNMTLSNRRAQSVANLVRGFSGLDPSRVLSSGMGESRLKDPSFPLAGFNRRVQLVLVPR</sequence>
<dbReference type="Gene3D" id="3.30.1330.60">
    <property type="entry name" value="OmpA-like domain"/>
    <property type="match status" value="1"/>
</dbReference>
<accession>A0A4U7MRX7</accession>